<comment type="pathway">
    <text evidence="1">Lipid metabolism.</text>
</comment>
<reference evidence="6" key="1">
    <citation type="submission" date="2025-08" db="UniProtKB">
        <authorList>
            <consortium name="Ensembl"/>
        </authorList>
    </citation>
    <scope>IDENTIFICATION</scope>
</reference>
<dbReference type="SUPFAM" id="SSF47203">
    <property type="entry name" value="Acyl-CoA dehydrogenase C-terminal domain-like"/>
    <property type="match status" value="1"/>
</dbReference>
<dbReference type="GO" id="GO:0003995">
    <property type="term" value="F:acyl-CoA dehydrogenase activity"/>
    <property type="evidence" value="ECO:0007669"/>
    <property type="project" value="TreeGrafter"/>
</dbReference>
<dbReference type="GO" id="GO:0005739">
    <property type="term" value="C:mitochondrion"/>
    <property type="evidence" value="ECO:0007669"/>
    <property type="project" value="TreeGrafter"/>
</dbReference>
<evidence type="ECO:0000259" key="5">
    <source>
        <dbReference type="Pfam" id="PF00441"/>
    </source>
</evidence>
<keyword evidence="3" id="KW-0560">Oxidoreductase</keyword>
<evidence type="ECO:0000256" key="2">
    <source>
        <dbReference type="ARBA" id="ARBA00022630"/>
    </source>
</evidence>
<reference evidence="6" key="2">
    <citation type="submission" date="2025-09" db="UniProtKB">
        <authorList>
            <consortium name="Ensembl"/>
        </authorList>
    </citation>
    <scope>IDENTIFICATION</scope>
</reference>
<dbReference type="PROSITE" id="PS51257">
    <property type="entry name" value="PROKAR_LIPOPROTEIN"/>
    <property type="match status" value="1"/>
</dbReference>
<dbReference type="InterPro" id="IPR009075">
    <property type="entry name" value="AcylCo_DH/oxidase_C"/>
</dbReference>
<comment type="catalytic activity">
    <reaction evidence="4">
        <text>hexanoyl-CoA + oxidized [electron-transfer flavoprotein] + H(+) = (2E)-hexenoyl-CoA + reduced [electron-transfer flavoprotein]</text>
        <dbReference type="Rhea" id="RHEA:43464"/>
        <dbReference type="Rhea" id="RHEA-COMP:10685"/>
        <dbReference type="Rhea" id="RHEA-COMP:10686"/>
        <dbReference type="ChEBI" id="CHEBI:15378"/>
        <dbReference type="ChEBI" id="CHEBI:57692"/>
        <dbReference type="ChEBI" id="CHEBI:58307"/>
        <dbReference type="ChEBI" id="CHEBI:62077"/>
        <dbReference type="ChEBI" id="CHEBI:62620"/>
    </reaction>
    <physiologicalReaction direction="left-to-right" evidence="4">
        <dbReference type="Rhea" id="RHEA:43465"/>
    </physiologicalReaction>
</comment>
<evidence type="ECO:0000256" key="1">
    <source>
        <dbReference type="ARBA" id="ARBA00005189"/>
    </source>
</evidence>
<evidence type="ECO:0000256" key="4">
    <source>
        <dbReference type="ARBA" id="ARBA00049192"/>
    </source>
</evidence>
<dbReference type="Proteomes" id="UP000694388">
    <property type="component" value="Unplaced"/>
</dbReference>
<proteinExistence type="predicted"/>
<sequence>MLNEGRIGIAAQMIGLSQGCFDCTLAYTRQRKQFGKRIFDFQVATLTTSKCIEWMGGVGFTTSFPIEKYYRDCKIGMLHLCSRHTNWHIIIFSLKSDSHFKQR</sequence>
<dbReference type="Ensembl" id="ENSEBUT00000016454.1">
    <property type="protein sequence ID" value="ENSEBUP00000015877.1"/>
    <property type="gene ID" value="ENSEBUG00000009988.1"/>
</dbReference>
<evidence type="ECO:0000313" key="6">
    <source>
        <dbReference type="Ensembl" id="ENSEBUP00000015877.1"/>
    </source>
</evidence>
<organism evidence="6 7">
    <name type="scientific">Eptatretus burgeri</name>
    <name type="common">Inshore hagfish</name>
    <dbReference type="NCBI Taxonomy" id="7764"/>
    <lineage>
        <taxon>Eukaryota</taxon>
        <taxon>Metazoa</taxon>
        <taxon>Chordata</taxon>
        <taxon>Craniata</taxon>
        <taxon>Vertebrata</taxon>
        <taxon>Cyclostomata</taxon>
        <taxon>Myxini</taxon>
        <taxon>Myxiniformes</taxon>
        <taxon>Myxinidae</taxon>
        <taxon>Eptatretinae</taxon>
        <taxon>Eptatretus</taxon>
    </lineage>
</organism>
<protein>
    <recommendedName>
        <fullName evidence="5">Acyl-CoA dehydrogenase/oxidase C-terminal domain-containing protein</fullName>
    </recommendedName>
</protein>
<dbReference type="Pfam" id="PF00441">
    <property type="entry name" value="Acyl-CoA_dh_1"/>
    <property type="match status" value="1"/>
</dbReference>
<keyword evidence="7" id="KW-1185">Reference proteome</keyword>
<dbReference type="PANTHER" id="PTHR43884:SF1">
    <property type="entry name" value="SHORT_BRANCHED CHAIN SPECIFIC ACYL-COA DEHYDROGENASE, MITOCHONDRIAL"/>
    <property type="match status" value="1"/>
</dbReference>
<evidence type="ECO:0000313" key="7">
    <source>
        <dbReference type="Proteomes" id="UP000694388"/>
    </source>
</evidence>
<name>A0A8C4QI83_EPTBU</name>
<dbReference type="InterPro" id="IPR036250">
    <property type="entry name" value="AcylCo_DH-like_C"/>
</dbReference>
<evidence type="ECO:0000256" key="3">
    <source>
        <dbReference type="ARBA" id="ARBA00023002"/>
    </source>
</evidence>
<dbReference type="PANTHER" id="PTHR43884">
    <property type="entry name" value="ACYL-COA DEHYDROGENASE"/>
    <property type="match status" value="1"/>
</dbReference>
<keyword evidence="2" id="KW-0285">Flavoprotein</keyword>
<dbReference type="GeneTree" id="ENSGT00940000169866"/>
<dbReference type="Gene3D" id="1.20.140.10">
    <property type="entry name" value="Butyryl-CoA Dehydrogenase, subunit A, domain 3"/>
    <property type="match status" value="2"/>
</dbReference>
<dbReference type="AlphaFoldDB" id="A0A8C4QI83"/>
<accession>A0A8C4QI83</accession>
<feature type="domain" description="Acyl-CoA dehydrogenase/oxidase C-terminal" evidence="5">
    <location>
        <begin position="2"/>
        <end position="43"/>
    </location>
</feature>